<gene>
    <name evidence="1" type="ORF">A7E06_19820</name>
    <name evidence="2" type="ORF">A7S51_21635</name>
</gene>
<dbReference type="AlphaFoldDB" id="A0A3F3J4U9"/>
<name>A0A3F3J4U9_SALER</name>
<reference evidence="2" key="1">
    <citation type="submission" date="2016-09" db="EMBL/GenBank/DDBJ databases">
        <title>Whole genome sequencing of Salmonella enterica.</title>
        <authorList>
            <person name="Bell R."/>
        </authorList>
    </citation>
    <scope>NUCLEOTIDE SEQUENCE [LARGE SCALE GENOMIC DNA]</scope>
    <source>
        <strain evidence="2">CFSAN044929</strain>
    </source>
</reference>
<proteinExistence type="predicted"/>
<accession>A0A3F3J4U9</accession>
<sequence>MLLITDKDIHFRTEKNTLVTAHSPQHKKDTIVICGAEIPMLRKYPILGYLRKQMIFDFGIRIGY</sequence>
<comment type="caution">
    <text evidence="2">The sequence shown here is derived from an EMBL/GenBank/DDBJ whole genome shotgun (WGS) entry which is preliminary data.</text>
</comment>
<dbReference type="Proteomes" id="UP000839530">
    <property type="component" value="Unassembled WGS sequence"/>
</dbReference>
<dbReference type="EMBL" id="RSUV01000016">
    <property type="protein sequence ID" value="MIV45696.1"/>
    <property type="molecule type" value="Genomic_DNA"/>
</dbReference>
<organism evidence="2">
    <name type="scientific">Salmonella enterica</name>
    <name type="common">Salmonella choleraesuis</name>
    <dbReference type="NCBI Taxonomy" id="28901"/>
    <lineage>
        <taxon>Bacteria</taxon>
        <taxon>Pseudomonadati</taxon>
        <taxon>Pseudomonadota</taxon>
        <taxon>Gammaproteobacteria</taxon>
        <taxon>Enterobacterales</taxon>
        <taxon>Enterobacteriaceae</taxon>
        <taxon>Salmonella</taxon>
    </lineage>
</organism>
<evidence type="ECO:0000313" key="2">
    <source>
        <dbReference type="EMBL" id="OHJ48220.1"/>
    </source>
</evidence>
<protein>
    <submittedName>
        <fullName evidence="2">Uncharacterized protein</fullName>
    </submittedName>
</protein>
<dbReference type="EMBL" id="MLTE01000018">
    <property type="protein sequence ID" value="OHJ48220.1"/>
    <property type="molecule type" value="Genomic_DNA"/>
</dbReference>
<reference evidence="1" key="2">
    <citation type="submission" date="2018-07" db="EMBL/GenBank/DDBJ databases">
        <authorList>
            <consortium name="GenomeTrakr network: Whole genome sequencing for foodborne pathogen traceback"/>
        </authorList>
    </citation>
    <scope>NUCLEOTIDE SEQUENCE [LARGE SCALE GENOMIC DNA]</scope>
    <source>
        <strain evidence="1">CFSAN048114</strain>
    </source>
</reference>
<evidence type="ECO:0000313" key="1">
    <source>
        <dbReference type="EMBL" id="MIV45696.1"/>
    </source>
</evidence>
<dbReference type="Proteomes" id="UP000866740">
    <property type="component" value="Unassembled WGS sequence"/>
</dbReference>